<dbReference type="Proteomes" id="UP001596403">
    <property type="component" value="Unassembled WGS sequence"/>
</dbReference>
<dbReference type="EMBL" id="JBHSWA010000001">
    <property type="protein sequence ID" value="MFC6641556.1"/>
    <property type="molecule type" value="Genomic_DNA"/>
</dbReference>
<evidence type="ECO:0000313" key="1">
    <source>
        <dbReference type="EMBL" id="MFC6641556.1"/>
    </source>
</evidence>
<proteinExistence type="predicted"/>
<dbReference type="RefSeq" id="WP_386281429.1">
    <property type="nucleotide sequence ID" value="NZ_JBHSWA010000001.1"/>
</dbReference>
<gene>
    <name evidence="1" type="ORF">ACFQAU_07285</name>
</gene>
<reference evidence="2" key="1">
    <citation type="journal article" date="2019" name="Int. J. Syst. Evol. Microbiol.">
        <title>The Global Catalogue of Microorganisms (GCM) 10K type strain sequencing project: providing services to taxonomists for standard genome sequencing and annotation.</title>
        <authorList>
            <consortium name="The Broad Institute Genomics Platform"/>
            <consortium name="The Broad Institute Genome Sequencing Center for Infectious Disease"/>
            <person name="Wu L."/>
            <person name="Ma J."/>
        </authorList>
    </citation>
    <scope>NUCLEOTIDE SEQUENCE [LARGE SCALE GENOMIC DNA]</scope>
    <source>
        <strain evidence="2">NBRC 111368</strain>
    </source>
</reference>
<name>A0ABW1YXG2_9RHOB</name>
<accession>A0ABW1YXG2</accession>
<comment type="caution">
    <text evidence="1">The sequence shown here is derived from an EMBL/GenBank/DDBJ whole genome shotgun (WGS) entry which is preliminary data.</text>
</comment>
<keyword evidence="2" id="KW-1185">Reference proteome</keyword>
<sequence>MLTTRLTKRLGISHPIIQAPMAFAAGGRLAAAVSSAGAWA</sequence>
<evidence type="ECO:0000313" key="2">
    <source>
        <dbReference type="Proteomes" id="UP001596403"/>
    </source>
</evidence>
<dbReference type="InterPro" id="IPR013785">
    <property type="entry name" value="Aldolase_TIM"/>
</dbReference>
<protein>
    <recommendedName>
        <fullName evidence="3">Nitronate monooxygenase</fullName>
    </recommendedName>
</protein>
<organism evidence="1 2">
    <name type="scientific">Sulfitobacter profundi</name>
    <dbReference type="NCBI Taxonomy" id="2679961"/>
    <lineage>
        <taxon>Bacteria</taxon>
        <taxon>Pseudomonadati</taxon>
        <taxon>Pseudomonadota</taxon>
        <taxon>Alphaproteobacteria</taxon>
        <taxon>Rhodobacterales</taxon>
        <taxon>Roseobacteraceae</taxon>
        <taxon>Sulfitobacter</taxon>
    </lineage>
</organism>
<dbReference type="Gene3D" id="3.20.20.70">
    <property type="entry name" value="Aldolase class I"/>
    <property type="match status" value="1"/>
</dbReference>
<evidence type="ECO:0008006" key="3">
    <source>
        <dbReference type="Google" id="ProtNLM"/>
    </source>
</evidence>
<dbReference type="SUPFAM" id="SSF51412">
    <property type="entry name" value="Inosine monophosphate dehydrogenase (IMPDH)"/>
    <property type="match status" value="1"/>
</dbReference>